<dbReference type="CDD" id="cd01646">
    <property type="entry name" value="RT_Bac_retron_I"/>
    <property type="match status" value="1"/>
</dbReference>
<sequence>MKRYGNLYSKIYDMDNLKLAHKNARKDKLYYKEVKMVDSNEEYYLSQIQDMLKNKTYKVSEYTVSIINDKGKERELCKLPYFPDRIIQWAIMLQVEDIFMKTFCSHTCASIKNRGIRKASELTTKYMKDKFNTTYCLKIDISKFYPNLNHKILKKLLRRKFKDKDLLELLDKIVDSTPGEKGVPIGSYLSQFLANFYISYFDHWLKEKMGVKYVIRYMDDMVIFHYSNSYLHWLKRKMDDYLSEHLKLKIKPNWQVFPTAIRGVDFVGFRHFYGYKLLRKSTCKKFKKKMMNIRKKMESNKMINYSEWCSANSYDGWLKWCDSYRLRKKYVEPIQPALDRYYNQVIKERKVA</sequence>
<dbReference type="InterPro" id="IPR000477">
    <property type="entry name" value="RT_dom"/>
</dbReference>
<keyword evidence="2" id="KW-0808">Transferase</keyword>
<organism evidence="2 3">
    <name type="scientific">Tepidibacter hydrothermalis</name>
    <dbReference type="NCBI Taxonomy" id="3036126"/>
    <lineage>
        <taxon>Bacteria</taxon>
        <taxon>Bacillati</taxon>
        <taxon>Bacillota</taxon>
        <taxon>Clostridia</taxon>
        <taxon>Peptostreptococcales</taxon>
        <taxon>Peptostreptococcaceae</taxon>
        <taxon>Tepidibacter</taxon>
    </lineage>
</organism>
<proteinExistence type="predicted"/>
<protein>
    <submittedName>
        <fullName evidence="2">RNA-directed DNA polymerase</fullName>
    </submittedName>
</protein>
<dbReference type="Proteomes" id="UP001222800">
    <property type="component" value="Chromosome"/>
</dbReference>
<reference evidence="2 3" key="1">
    <citation type="submission" date="2023-03" db="EMBL/GenBank/DDBJ databases">
        <title>Complete genome sequence of Tepidibacter sp. SWIR-1, isolated from a deep-sea hydrothermal vent.</title>
        <authorList>
            <person name="Li X."/>
        </authorList>
    </citation>
    <scope>NUCLEOTIDE SEQUENCE [LARGE SCALE GENOMIC DNA]</scope>
    <source>
        <strain evidence="2 3">SWIR-1</strain>
    </source>
</reference>
<dbReference type="GO" id="GO:0003964">
    <property type="term" value="F:RNA-directed DNA polymerase activity"/>
    <property type="evidence" value="ECO:0007669"/>
    <property type="project" value="UniProtKB-KW"/>
</dbReference>
<dbReference type="EMBL" id="CP120733">
    <property type="protein sequence ID" value="WFD12198.1"/>
    <property type="molecule type" value="Genomic_DNA"/>
</dbReference>
<dbReference type="InterPro" id="IPR043502">
    <property type="entry name" value="DNA/RNA_pol_sf"/>
</dbReference>
<dbReference type="PANTHER" id="PTHR34047:SF8">
    <property type="entry name" value="PROTEIN YKFC"/>
    <property type="match status" value="1"/>
</dbReference>
<dbReference type="Pfam" id="PF00078">
    <property type="entry name" value="RVT_1"/>
    <property type="match status" value="1"/>
</dbReference>
<accession>A0ABY8EH00</accession>
<evidence type="ECO:0000313" key="3">
    <source>
        <dbReference type="Proteomes" id="UP001222800"/>
    </source>
</evidence>
<keyword evidence="2" id="KW-0548">Nucleotidyltransferase</keyword>
<dbReference type="PANTHER" id="PTHR34047">
    <property type="entry name" value="NUCLEAR INTRON MATURASE 1, MITOCHONDRIAL-RELATED"/>
    <property type="match status" value="1"/>
</dbReference>
<evidence type="ECO:0000313" key="2">
    <source>
        <dbReference type="EMBL" id="WFD12198.1"/>
    </source>
</evidence>
<evidence type="ECO:0000259" key="1">
    <source>
        <dbReference type="PROSITE" id="PS50878"/>
    </source>
</evidence>
<dbReference type="RefSeq" id="WP_277734506.1">
    <property type="nucleotide sequence ID" value="NZ_CP120733.1"/>
</dbReference>
<dbReference type="InterPro" id="IPR051083">
    <property type="entry name" value="GrpII_Intron_Splice-Mob/Def"/>
</dbReference>
<feature type="domain" description="Reverse transcriptase" evidence="1">
    <location>
        <begin position="1"/>
        <end position="277"/>
    </location>
</feature>
<dbReference type="PROSITE" id="PS50878">
    <property type="entry name" value="RT_POL"/>
    <property type="match status" value="1"/>
</dbReference>
<keyword evidence="3" id="KW-1185">Reference proteome</keyword>
<name>A0ABY8EH00_9FIRM</name>
<dbReference type="SUPFAM" id="SSF56672">
    <property type="entry name" value="DNA/RNA polymerases"/>
    <property type="match status" value="1"/>
</dbReference>
<gene>
    <name evidence="2" type="ORF">P4S50_08970</name>
</gene>
<keyword evidence="2" id="KW-0695">RNA-directed DNA polymerase</keyword>